<evidence type="ECO:0000313" key="9">
    <source>
        <dbReference type="EMBL" id="OBR37248.1"/>
    </source>
</evidence>
<feature type="transmembrane region" description="Helical" evidence="6">
    <location>
        <begin position="20"/>
        <end position="41"/>
    </location>
</feature>
<feature type="domain" description="ABC3 transporter permease C-terminal" evidence="7">
    <location>
        <begin position="302"/>
        <end position="415"/>
    </location>
</feature>
<name>A0A1B7Z3I3_9FLAO</name>
<feature type="domain" description="ABC3 transporter permease C-terminal" evidence="7">
    <location>
        <begin position="685"/>
        <end position="788"/>
    </location>
</feature>
<reference evidence="10" key="1">
    <citation type="submission" date="2016-06" db="EMBL/GenBank/DDBJ databases">
        <authorList>
            <person name="Zhan P."/>
        </authorList>
    </citation>
    <scope>NUCLEOTIDE SEQUENCE [LARGE SCALE GENOMIC DNA]</scope>
    <source>
        <strain evidence="10">T28</strain>
    </source>
</reference>
<dbReference type="Pfam" id="PF12704">
    <property type="entry name" value="MacB_PCD"/>
    <property type="match status" value="2"/>
</dbReference>
<dbReference type="Pfam" id="PF02687">
    <property type="entry name" value="FtsX"/>
    <property type="match status" value="2"/>
</dbReference>
<evidence type="ECO:0000256" key="5">
    <source>
        <dbReference type="ARBA" id="ARBA00023136"/>
    </source>
</evidence>
<dbReference type="EMBL" id="LZFP01000034">
    <property type="protein sequence ID" value="OBR37248.1"/>
    <property type="molecule type" value="Genomic_DNA"/>
</dbReference>
<keyword evidence="3 6" id="KW-0812">Transmembrane</keyword>
<dbReference type="PANTHER" id="PTHR30572:SF18">
    <property type="entry name" value="ABC-TYPE MACROLIDE FAMILY EXPORT SYSTEM PERMEASE COMPONENT 2"/>
    <property type="match status" value="1"/>
</dbReference>
<dbReference type="InterPro" id="IPR025857">
    <property type="entry name" value="MacB_PCD"/>
</dbReference>
<dbReference type="RefSeq" id="WP_068485238.1">
    <property type="nucleotide sequence ID" value="NZ_CP018760.1"/>
</dbReference>
<evidence type="ECO:0000256" key="1">
    <source>
        <dbReference type="ARBA" id="ARBA00004651"/>
    </source>
</evidence>
<protein>
    <recommendedName>
        <fullName evidence="11">ABC transport system permease protein</fullName>
    </recommendedName>
</protein>
<evidence type="ECO:0000313" key="10">
    <source>
        <dbReference type="Proteomes" id="UP000092164"/>
    </source>
</evidence>
<feature type="transmembrane region" description="Helical" evidence="6">
    <location>
        <begin position="437"/>
        <end position="458"/>
    </location>
</feature>
<keyword evidence="2" id="KW-1003">Cell membrane</keyword>
<evidence type="ECO:0000256" key="6">
    <source>
        <dbReference type="SAM" id="Phobius"/>
    </source>
</evidence>
<dbReference type="PROSITE" id="PS51257">
    <property type="entry name" value="PROKAR_LIPOPROTEIN"/>
    <property type="match status" value="1"/>
</dbReference>
<feature type="transmembrane region" description="Helical" evidence="6">
    <location>
        <begin position="686"/>
        <end position="706"/>
    </location>
</feature>
<gene>
    <name evidence="9" type="ORF">A9200_06240</name>
</gene>
<dbReference type="PANTHER" id="PTHR30572">
    <property type="entry name" value="MEMBRANE COMPONENT OF TRANSPORTER-RELATED"/>
    <property type="match status" value="1"/>
</dbReference>
<dbReference type="KEGG" id="mart:BTR34_06480"/>
<evidence type="ECO:0000259" key="8">
    <source>
        <dbReference type="Pfam" id="PF12704"/>
    </source>
</evidence>
<proteinExistence type="predicted"/>
<feature type="domain" description="MacB-like periplasmic core" evidence="8">
    <location>
        <begin position="24"/>
        <end position="240"/>
    </location>
</feature>
<accession>A0A1B7Z3I3</accession>
<evidence type="ECO:0000256" key="3">
    <source>
        <dbReference type="ARBA" id="ARBA00022692"/>
    </source>
</evidence>
<keyword evidence="4 6" id="KW-1133">Transmembrane helix</keyword>
<evidence type="ECO:0000256" key="2">
    <source>
        <dbReference type="ARBA" id="ARBA00022475"/>
    </source>
</evidence>
<dbReference type="InterPro" id="IPR003838">
    <property type="entry name" value="ABC3_permease_C"/>
</dbReference>
<dbReference type="GO" id="GO:0022857">
    <property type="term" value="F:transmembrane transporter activity"/>
    <property type="evidence" value="ECO:0007669"/>
    <property type="project" value="TreeGrafter"/>
</dbReference>
<dbReference type="STRING" id="1836467.BTR34_06480"/>
<keyword evidence="5 6" id="KW-0472">Membrane</keyword>
<comment type="caution">
    <text evidence="9">The sequence shown here is derived from an EMBL/GenBank/DDBJ whole genome shotgun (WGS) entry which is preliminary data.</text>
</comment>
<sequence length="805" mass="89459">MFRNHLKIAWRSLKKDKLFAAIKIGGFAVGIAACLLIALFIRNEVGYDQHYANKNQMYRVVLEGMYKGEVMKSTHFQLPFADALQSDFPEIIKAGKVNSTGIFGAGKRGIRLAGETQNNLEDGFLLADQEAFEILEVQLEQGNANTALVNPKSIVISESKAAKYFKDGKIIGETIILDNDASTPYTVTGVMNDAPKNSHVTYDFLLPIEDTNASWTNQNYFTYVLVDPNTDIQQLEQKMVSIVEDYIIPAQKERGRAPDFIEVLRTMEYKLQPITDIHLYSDIKMADGLKHGDIRFIWLFAAVAGFVLLLAVINFINLSTAKSANRAKEVGLRKTIGAYKSNLVTQFMTESILFSFVSFILGVLLAWALLPSFNAIASKTIEMPWSAGWFIPIILVAALVVGSLAGLYPAFYLSAFKPVNVLKGSLSIGSKSGKLRSGLVIFQFTTSVILIIATLIIYQQMDFILEKELGYDKEQVVVLEGTGVLGNNAENFKEQLLQLPQVKSATISNYLPVDGGSRNGNTFRRKDEGQEGRGIPAQIWRVDYDYIKTLGITVKSGRDFSRQFASDSLNSIIINTKMQRELGLDNAVGKEINNNGQLFTVIGVVDDFHFKSLKEDISSLSLVIGKDLGAISLKLEKGNVNEALASIASVWDKNVPSQSINYSFLDQEFSRMHDDVERMGKIFNSFALFAILVACLGLFALSAFMVDQRKKEISIRLVLGAPFKSIYKLLTLDFMKLILVSIVIAIPVGWFMMSRWLEDFAYHITIGWSIFFVAACIALTIAILTISYQSVGAALIQPLKSLRKE</sequence>
<evidence type="ECO:0000256" key="4">
    <source>
        <dbReference type="ARBA" id="ARBA00022989"/>
    </source>
</evidence>
<keyword evidence="10" id="KW-1185">Reference proteome</keyword>
<comment type="subcellular location">
    <subcellularLocation>
        <location evidence="1">Cell membrane</location>
        <topology evidence="1">Multi-pass membrane protein</topology>
    </subcellularLocation>
</comment>
<feature type="transmembrane region" description="Helical" evidence="6">
    <location>
        <begin position="352"/>
        <end position="370"/>
    </location>
</feature>
<feature type="transmembrane region" description="Helical" evidence="6">
    <location>
        <begin position="765"/>
        <end position="796"/>
    </location>
</feature>
<feature type="transmembrane region" description="Helical" evidence="6">
    <location>
        <begin position="296"/>
        <end position="318"/>
    </location>
</feature>
<dbReference type="AlphaFoldDB" id="A0A1B7Z3I3"/>
<feature type="transmembrane region" description="Helical" evidence="6">
    <location>
        <begin position="390"/>
        <end position="416"/>
    </location>
</feature>
<evidence type="ECO:0008006" key="11">
    <source>
        <dbReference type="Google" id="ProtNLM"/>
    </source>
</evidence>
<evidence type="ECO:0000259" key="7">
    <source>
        <dbReference type="Pfam" id="PF02687"/>
    </source>
</evidence>
<dbReference type="GO" id="GO:0005886">
    <property type="term" value="C:plasma membrane"/>
    <property type="evidence" value="ECO:0007669"/>
    <property type="project" value="UniProtKB-SubCell"/>
</dbReference>
<feature type="domain" description="MacB-like periplasmic core" evidence="8">
    <location>
        <begin position="448"/>
        <end position="608"/>
    </location>
</feature>
<dbReference type="OrthoDB" id="8740261at2"/>
<dbReference type="Proteomes" id="UP000092164">
    <property type="component" value="Unassembled WGS sequence"/>
</dbReference>
<organism evidence="9 10">
    <name type="scientific">Maribacter hydrothermalis</name>
    <dbReference type="NCBI Taxonomy" id="1836467"/>
    <lineage>
        <taxon>Bacteria</taxon>
        <taxon>Pseudomonadati</taxon>
        <taxon>Bacteroidota</taxon>
        <taxon>Flavobacteriia</taxon>
        <taxon>Flavobacteriales</taxon>
        <taxon>Flavobacteriaceae</taxon>
        <taxon>Maribacter</taxon>
    </lineage>
</organism>
<feature type="transmembrane region" description="Helical" evidence="6">
    <location>
        <begin position="734"/>
        <end position="753"/>
    </location>
</feature>
<dbReference type="InterPro" id="IPR050250">
    <property type="entry name" value="Macrolide_Exporter_MacB"/>
</dbReference>